<evidence type="ECO:0000256" key="2">
    <source>
        <dbReference type="PIRSR" id="PIRSR016184-1"/>
    </source>
</evidence>
<dbReference type="Pfam" id="PF02567">
    <property type="entry name" value="PhzC-PhzF"/>
    <property type="match status" value="1"/>
</dbReference>
<dbReference type="Proteomes" id="UP001161325">
    <property type="component" value="Unassembled WGS sequence"/>
</dbReference>
<comment type="caution">
    <text evidence="3">The sequence shown here is derived from an EMBL/GenBank/DDBJ whole genome shotgun (WGS) entry which is preliminary data.</text>
</comment>
<dbReference type="RefSeq" id="WP_284351099.1">
    <property type="nucleotide sequence ID" value="NZ_BRXS01000005.1"/>
</dbReference>
<reference evidence="3" key="1">
    <citation type="submission" date="2022-08" db="EMBL/GenBank/DDBJ databases">
        <title>Draft genome sequencing of Roseisolibacter agri AW1220.</title>
        <authorList>
            <person name="Tobiishi Y."/>
            <person name="Tonouchi A."/>
        </authorList>
    </citation>
    <scope>NUCLEOTIDE SEQUENCE</scope>
    <source>
        <strain evidence="3">AW1220</strain>
    </source>
</reference>
<accession>A0AA37QAB8</accession>
<name>A0AA37QAB8_9BACT</name>
<dbReference type="NCBIfam" id="TIGR00654">
    <property type="entry name" value="PhzF_family"/>
    <property type="match status" value="1"/>
</dbReference>
<keyword evidence="4" id="KW-1185">Reference proteome</keyword>
<comment type="similarity">
    <text evidence="1">Belongs to the PhzF family.</text>
</comment>
<evidence type="ECO:0000313" key="4">
    <source>
        <dbReference type="Proteomes" id="UP001161325"/>
    </source>
</evidence>
<evidence type="ECO:0000313" key="3">
    <source>
        <dbReference type="EMBL" id="GLC26642.1"/>
    </source>
</evidence>
<evidence type="ECO:0000256" key="1">
    <source>
        <dbReference type="ARBA" id="ARBA00008270"/>
    </source>
</evidence>
<feature type="active site" evidence="2">
    <location>
        <position position="47"/>
    </location>
</feature>
<proteinExistence type="inferred from homology"/>
<dbReference type="SUPFAM" id="SSF54506">
    <property type="entry name" value="Diaminopimelate epimerase-like"/>
    <property type="match status" value="1"/>
</dbReference>
<dbReference type="GO" id="GO:0016853">
    <property type="term" value="F:isomerase activity"/>
    <property type="evidence" value="ECO:0007669"/>
    <property type="project" value="TreeGrafter"/>
</dbReference>
<dbReference type="PANTHER" id="PTHR13774">
    <property type="entry name" value="PHENAZINE BIOSYNTHESIS PROTEIN"/>
    <property type="match status" value="1"/>
</dbReference>
<dbReference type="Gene3D" id="3.10.310.10">
    <property type="entry name" value="Diaminopimelate Epimerase, Chain A, domain 1"/>
    <property type="match status" value="2"/>
</dbReference>
<evidence type="ECO:0008006" key="5">
    <source>
        <dbReference type="Google" id="ProtNLM"/>
    </source>
</evidence>
<dbReference type="PANTHER" id="PTHR13774:SF32">
    <property type="entry name" value="ANTISENSE-ENHANCING SEQUENCE 1"/>
    <property type="match status" value="1"/>
</dbReference>
<protein>
    <recommendedName>
        <fullName evidence="5">Trans-2,3-dihydro-3-hydroxyanthranilate isomerase</fullName>
    </recommendedName>
</protein>
<dbReference type="InterPro" id="IPR003719">
    <property type="entry name" value="Phenazine_PhzF-like"/>
</dbReference>
<dbReference type="AlphaFoldDB" id="A0AA37QAB8"/>
<organism evidence="3 4">
    <name type="scientific">Roseisolibacter agri</name>
    <dbReference type="NCBI Taxonomy" id="2014610"/>
    <lineage>
        <taxon>Bacteria</taxon>
        <taxon>Pseudomonadati</taxon>
        <taxon>Gemmatimonadota</taxon>
        <taxon>Gemmatimonadia</taxon>
        <taxon>Gemmatimonadales</taxon>
        <taxon>Gemmatimonadaceae</taxon>
        <taxon>Roseisolibacter</taxon>
    </lineage>
</organism>
<dbReference type="GO" id="GO:0005737">
    <property type="term" value="C:cytoplasm"/>
    <property type="evidence" value="ECO:0007669"/>
    <property type="project" value="TreeGrafter"/>
</dbReference>
<dbReference type="PIRSF" id="PIRSF016184">
    <property type="entry name" value="PhzC_PhzF"/>
    <property type="match status" value="1"/>
</dbReference>
<dbReference type="EMBL" id="BRXS01000005">
    <property type="protein sequence ID" value="GLC26642.1"/>
    <property type="molecule type" value="Genomic_DNA"/>
</dbReference>
<gene>
    <name evidence="3" type="ORF">rosag_31550</name>
</gene>
<sequence>MRTYDFVTADVFTDRQFGGNQLAVILDARGLSGDEMLAITREFNYSETTFVLPPERGGSARVRIFTPGAEVPFAGHPTVGTAHVLLATGAVRCDGTEMTVVLEEQVGDVPVKVRLPHASPVGGGVEPTFAQLSVASLPEERPAPSRAALADALGLAVDEILDGPYAPCTASCGLPFVLVPLASHDAVRRARIRHDAWERALPPDAWSREPMVFAMGAPDEASAQAGVDVHARVFVPGLGVPEDPATGSANAALAGYLAARTPRLDGTLRWTVAQGLEMGRPSRLELEADKRGGEITAVRVGGSAVVVSTGTLRLR</sequence>